<protein>
    <submittedName>
        <fullName evidence="2">Uncharacterized protein</fullName>
    </submittedName>
</protein>
<evidence type="ECO:0000313" key="3">
    <source>
        <dbReference type="Proteomes" id="UP000255509"/>
    </source>
</evidence>
<feature type="region of interest" description="Disordered" evidence="1">
    <location>
        <begin position="104"/>
        <end position="126"/>
    </location>
</feature>
<dbReference type="Proteomes" id="UP000255509">
    <property type="component" value="Unassembled WGS sequence"/>
</dbReference>
<dbReference type="EMBL" id="UGXS01000004">
    <property type="protein sequence ID" value="SUH13443.1"/>
    <property type="molecule type" value="Genomic_DNA"/>
</dbReference>
<dbReference type="AlphaFoldDB" id="A0A379W3C9"/>
<evidence type="ECO:0000256" key="1">
    <source>
        <dbReference type="SAM" id="MobiDB-lite"/>
    </source>
</evidence>
<feature type="region of interest" description="Disordered" evidence="1">
    <location>
        <begin position="55"/>
        <end position="87"/>
    </location>
</feature>
<reference evidence="2 3" key="1">
    <citation type="submission" date="2018-06" db="EMBL/GenBank/DDBJ databases">
        <authorList>
            <consortium name="Pathogen Informatics"/>
            <person name="Doyle S."/>
        </authorList>
    </citation>
    <scope>NUCLEOTIDE SEQUENCE [LARGE SCALE GENOMIC DNA]</scope>
    <source>
        <strain evidence="2 3">NCTC8258</strain>
    </source>
</reference>
<organism evidence="2 3">
    <name type="scientific">Salmonella enterica I</name>
    <dbReference type="NCBI Taxonomy" id="59201"/>
    <lineage>
        <taxon>Bacteria</taxon>
        <taxon>Pseudomonadati</taxon>
        <taxon>Pseudomonadota</taxon>
        <taxon>Gammaproteobacteria</taxon>
        <taxon>Enterobacterales</taxon>
        <taxon>Enterobacteriaceae</taxon>
        <taxon>Salmonella</taxon>
    </lineage>
</organism>
<proteinExistence type="predicted"/>
<evidence type="ECO:0000313" key="2">
    <source>
        <dbReference type="EMBL" id="SUH13443.1"/>
    </source>
</evidence>
<accession>A0A379W3C9</accession>
<feature type="compositionally biased region" description="Basic and acidic residues" evidence="1">
    <location>
        <begin position="55"/>
        <end position="68"/>
    </location>
</feature>
<sequence length="146" mass="16283">MNHDSPQSGHSMLNTPSRLSFLDRYLTVWISPRWRWVLHWVRSSTVARCAQCALDRHDQRPDRHRPDPDDVPAAGQGALRDATRGLRRPARAVAVTGAKLDHRAGADVRAGGDFPTRPAGIHDRPDPDWTGTLHRYGACVEPVGAW</sequence>
<gene>
    <name evidence="2" type="ORF">NCTC8258_01086</name>
</gene>
<name>A0A379W3C9_SALET</name>